<reference evidence="1 2" key="1">
    <citation type="journal article" date="2024" name="G3 (Bethesda)">
        <title>Genome assembly of Hibiscus sabdariffa L. provides insights into metabolisms of medicinal natural products.</title>
        <authorList>
            <person name="Kim T."/>
        </authorList>
    </citation>
    <scope>NUCLEOTIDE SEQUENCE [LARGE SCALE GENOMIC DNA]</scope>
    <source>
        <strain evidence="1">TK-2024</strain>
        <tissue evidence="1">Old leaves</tissue>
    </source>
</reference>
<comment type="caution">
    <text evidence="1">The sequence shown here is derived from an EMBL/GenBank/DDBJ whole genome shotgun (WGS) entry which is preliminary data.</text>
</comment>
<name>A0ABR2F2J3_9ROSI</name>
<gene>
    <name evidence="1" type="ORF">V6N12_007700</name>
</gene>
<keyword evidence="2" id="KW-1185">Reference proteome</keyword>
<organism evidence="1 2">
    <name type="scientific">Hibiscus sabdariffa</name>
    <name type="common">roselle</name>
    <dbReference type="NCBI Taxonomy" id="183260"/>
    <lineage>
        <taxon>Eukaryota</taxon>
        <taxon>Viridiplantae</taxon>
        <taxon>Streptophyta</taxon>
        <taxon>Embryophyta</taxon>
        <taxon>Tracheophyta</taxon>
        <taxon>Spermatophyta</taxon>
        <taxon>Magnoliopsida</taxon>
        <taxon>eudicotyledons</taxon>
        <taxon>Gunneridae</taxon>
        <taxon>Pentapetalae</taxon>
        <taxon>rosids</taxon>
        <taxon>malvids</taxon>
        <taxon>Malvales</taxon>
        <taxon>Malvaceae</taxon>
        <taxon>Malvoideae</taxon>
        <taxon>Hibiscus</taxon>
    </lineage>
</organism>
<evidence type="ECO:0000313" key="2">
    <source>
        <dbReference type="Proteomes" id="UP001472677"/>
    </source>
</evidence>
<accession>A0ABR2F2J3</accession>
<sequence length="112" mass="12039">MVWAKPAGGLEDSGAVHLPVEPGHDRFGPGSCIGSAHITHDPCGLHRPSDRRGSEELIWLGKMVEFKGGNGGLDDVGVRLKVSVMVKGGEDSVMEIMEMVVSRLRESSRCRS</sequence>
<evidence type="ECO:0000313" key="1">
    <source>
        <dbReference type="EMBL" id="KAK8569168.1"/>
    </source>
</evidence>
<dbReference type="EMBL" id="JBBPBM010000009">
    <property type="protein sequence ID" value="KAK8569168.1"/>
    <property type="molecule type" value="Genomic_DNA"/>
</dbReference>
<protein>
    <submittedName>
        <fullName evidence="1">Uncharacterized protein</fullName>
    </submittedName>
</protein>
<proteinExistence type="predicted"/>
<dbReference type="Proteomes" id="UP001472677">
    <property type="component" value="Unassembled WGS sequence"/>
</dbReference>